<protein>
    <recommendedName>
        <fullName evidence="4">Molecular chaperone</fullName>
    </recommendedName>
</protein>
<evidence type="ECO:0008006" key="4">
    <source>
        <dbReference type="Google" id="ProtNLM"/>
    </source>
</evidence>
<organism evidence="2 3">
    <name type="scientific">Pseudomonas farris</name>
    <dbReference type="NCBI Taxonomy" id="2841207"/>
    <lineage>
        <taxon>Bacteria</taxon>
        <taxon>Pseudomonadati</taxon>
        <taxon>Pseudomonadota</taxon>
        <taxon>Gammaproteobacteria</taxon>
        <taxon>Pseudomonadales</taxon>
        <taxon>Pseudomonadaceae</taxon>
        <taxon>Pseudomonas</taxon>
    </lineage>
</organism>
<evidence type="ECO:0000313" key="3">
    <source>
        <dbReference type="Proteomes" id="UP000886900"/>
    </source>
</evidence>
<sequence>MGTVKRIEFILEVLEWGVANIQQRCSDLFNYHLSEDVLRLFNKMPMSINSTLSIERLVIDAGDIPMVQFEAVLTQRLLTQLEEQLTALLTAVPIAVAGESLCIQQGTTAAHLQGKTDLQLHPSFINPAYKEGATHQPTTDAALPVAQEELGLAPLFHYLKWGCLALPHQALMAEWNASDGADNWLRSHLAASSIEQRKILAQYCLQTMPRQRLLQTFSTASSQAICCLFLDDKPELTPPADKPALELCLLLSSLWVCRQSSTGALPAPSSLVLDSNLLPEVAPWLLVLFSHLPLPAALLPWLQPFWQQPVVQQLLVSELTEPDFTRWQQQMGDVTPQDEVAKRKPQASAPERSEEDSLDPAMDVGQLNGLQSHTEDAKQDAQKEEGDWQREGREYTGPSVPTGSSASLSEQEPLSVANAGLVLLWPLLPGLLRQLGLLEEQQFSSPQAQLEAVCWLDGLIWGDETMAEWRTPLGKLLCGLPLESPLVPWSSPEPKVSEQLLDWLAAIPAQLPGLHRCQVNDLRSLFLQRPGQLIQTKSGWQLSVEADACDFLLSQLPWALDFIHFPWMEKPLQVKWLPAAT</sequence>
<gene>
    <name evidence="2" type="ORF">KVG95_21280</name>
</gene>
<name>A0ABS6PZG8_9PSED</name>
<dbReference type="InterPro" id="IPR045538">
    <property type="entry name" value="CIS_TMP"/>
</dbReference>
<comment type="caution">
    <text evidence="2">The sequence shown here is derived from an EMBL/GenBank/DDBJ whole genome shotgun (WGS) entry which is preliminary data.</text>
</comment>
<feature type="region of interest" description="Disordered" evidence="1">
    <location>
        <begin position="332"/>
        <end position="411"/>
    </location>
</feature>
<accession>A0ABS6PZG8</accession>
<evidence type="ECO:0000313" key="2">
    <source>
        <dbReference type="EMBL" id="MBV4465864.1"/>
    </source>
</evidence>
<dbReference type="Pfam" id="PF19268">
    <property type="entry name" value="CIS_TMP"/>
    <property type="match status" value="1"/>
</dbReference>
<proteinExistence type="predicted"/>
<feature type="compositionally biased region" description="Polar residues" evidence="1">
    <location>
        <begin position="399"/>
        <end position="411"/>
    </location>
</feature>
<reference evidence="2" key="1">
    <citation type="submission" date="2021-06" db="EMBL/GenBank/DDBJ databases">
        <title>Updating the genus Pseudomonas: Description of 43 new species and partition of the Pseudomonas putida group.</title>
        <authorList>
            <person name="Girard L."/>
            <person name="Lood C."/>
            <person name="Vandamme P."/>
            <person name="Rokni-Zadeh H."/>
            <person name="Van Noort V."/>
            <person name="Hofte M."/>
            <person name="Lavigne R."/>
            <person name="De Mot R."/>
        </authorList>
    </citation>
    <scope>NUCLEOTIDE SEQUENCE</scope>
    <source>
        <strain evidence="2">SWRI79</strain>
    </source>
</reference>
<keyword evidence="3" id="KW-1185">Reference proteome</keyword>
<dbReference type="RefSeq" id="WP_217857838.1">
    <property type="nucleotide sequence ID" value="NZ_JAHSTV010000010.1"/>
</dbReference>
<dbReference type="Proteomes" id="UP000886900">
    <property type="component" value="Unassembled WGS sequence"/>
</dbReference>
<feature type="compositionally biased region" description="Basic and acidic residues" evidence="1">
    <location>
        <begin position="373"/>
        <end position="394"/>
    </location>
</feature>
<dbReference type="EMBL" id="JAHSTV010000010">
    <property type="protein sequence ID" value="MBV4465864.1"/>
    <property type="molecule type" value="Genomic_DNA"/>
</dbReference>
<evidence type="ECO:0000256" key="1">
    <source>
        <dbReference type="SAM" id="MobiDB-lite"/>
    </source>
</evidence>